<keyword evidence="2" id="KW-1133">Transmembrane helix</keyword>
<dbReference type="PANTHER" id="PTHR12277:SF81">
    <property type="entry name" value="PROTEIN ABHD13"/>
    <property type="match status" value="1"/>
</dbReference>
<dbReference type="InterPro" id="IPR029058">
    <property type="entry name" value="AB_hydrolase_fold"/>
</dbReference>
<protein>
    <submittedName>
        <fullName evidence="3">Uncharacterized protein</fullName>
    </submittedName>
</protein>
<keyword evidence="4" id="KW-1185">Reference proteome</keyword>
<accession>A0A8J2S9B2</accession>
<sequence length="794" mass="83947">MPDVALEIEDGLHAQQEAPLTTLQRLKHSICPPSRSADPRCTGCASDSLLELAAKPTVVDKLWTPLKALAQNPTAALAGVAALYLLYCLLYVVWYPFAYVGGEYFAWFVFLYVLRRGGALVARFAVYPGSFKAVRDDVEKCYARRLESRLDACAAALEAYASALPRASTGFLPNLDARRLFLGKCRRDAEAAAQQVLRPLAADLDAIMGRGSHERGDLADAPESVAPQARAARVELRSCVVAAADVVDAAPNDEDAAAKLLRCARALSTAAADLHPVDGEDAPSTAAAARVMKDAGGFILRALKGGICPAASTATAGLGLLRAEFVRRYDAQQVWVDGVDCCVVPPFQKTRKHDEEAPPPSPKNGGCCRRRDDPNAIAQPIATVLFFSPNAVLYESCGMAPTDGASWVATYARRGYQVVLFNGRGYGRTRGTPAPAKSKADARAVALYLLERCRVPRLLLHGESIGGLAACGTAATLTSSTQHRVALIADRTFSDLRCEAQYLTGIDAAAPLLRLVTGWSAGDTDGVGAFLRAKCAKLVANDCRDHMIPDAASLKAGVGQRHLFGVAAATSVHLDGALKLSDARGEAPSNEPSVSLSEGAVAHLVACVCHIHRAARAAARAHFSGTRTAGADAILVAASILGRCDGGCGSSLGRSAGRGLGDARAWVAACAAWPAGAERALLRARLRVRHHDDEEEDSDYEDSDEERGPPPLTLAQAADALARVVAARRADLGDAADAVAYAGRFLEHLAAFDRPAPDASGSFVALACGHNAPWRRKERDALYAWLEVQLPPSS</sequence>
<feature type="region of interest" description="Disordered" evidence="1">
    <location>
        <begin position="692"/>
        <end position="712"/>
    </location>
</feature>
<evidence type="ECO:0000313" key="3">
    <source>
        <dbReference type="EMBL" id="CAH0367333.1"/>
    </source>
</evidence>
<feature type="transmembrane region" description="Helical" evidence="2">
    <location>
        <begin position="104"/>
        <end position="126"/>
    </location>
</feature>
<dbReference type="SUPFAM" id="SSF53474">
    <property type="entry name" value="alpha/beta-Hydrolases"/>
    <property type="match status" value="1"/>
</dbReference>
<name>A0A8J2S9B2_9STRA</name>
<dbReference type="OrthoDB" id="10249433at2759"/>
<dbReference type="AlphaFoldDB" id="A0A8J2S9B2"/>
<dbReference type="EMBL" id="CAKKNE010000002">
    <property type="protein sequence ID" value="CAH0367333.1"/>
    <property type="molecule type" value="Genomic_DNA"/>
</dbReference>
<gene>
    <name evidence="3" type="ORF">PECAL_2P03470</name>
</gene>
<organism evidence="3 4">
    <name type="scientific">Pelagomonas calceolata</name>
    <dbReference type="NCBI Taxonomy" id="35677"/>
    <lineage>
        <taxon>Eukaryota</taxon>
        <taxon>Sar</taxon>
        <taxon>Stramenopiles</taxon>
        <taxon>Ochrophyta</taxon>
        <taxon>Pelagophyceae</taxon>
        <taxon>Pelagomonadales</taxon>
        <taxon>Pelagomonadaceae</taxon>
        <taxon>Pelagomonas</taxon>
    </lineage>
</organism>
<proteinExistence type="predicted"/>
<evidence type="ECO:0000256" key="2">
    <source>
        <dbReference type="SAM" id="Phobius"/>
    </source>
</evidence>
<dbReference type="Proteomes" id="UP000789595">
    <property type="component" value="Unassembled WGS sequence"/>
</dbReference>
<keyword evidence="2" id="KW-0812">Transmembrane</keyword>
<evidence type="ECO:0000256" key="1">
    <source>
        <dbReference type="SAM" id="MobiDB-lite"/>
    </source>
</evidence>
<feature type="transmembrane region" description="Helical" evidence="2">
    <location>
        <begin position="75"/>
        <end position="98"/>
    </location>
</feature>
<dbReference type="PANTHER" id="PTHR12277">
    <property type="entry name" value="ALPHA/BETA HYDROLASE DOMAIN-CONTAINING PROTEIN"/>
    <property type="match status" value="1"/>
</dbReference>
<evidence type="ECO:0000313" key="4">
    <source>
        <dbReference type="Proteomes" id="UP000789595"/>
    </source>
</evidence>
<feature type="region of interest" description="Disordered" evidence="1">
    <location>
        <begin position="350"/>
        <end position="370"/>
    </location>
</feature>
<dbReference type="Gene3D" id="3.40.50.1820">
    <property type="entry name" value="alpha/beta hydrolase"/>
    <property type="match status" value="1"/>
</dbReference>
<keyword evidence="2" id="KW-0472">Membrane</keyword>
<comment type="caution">
    <text evidence="3">The sequence shown here is derived from an EMBL/GenBank/DDBJ whole genome shotgun (WGS) entry which is preliminary data.</text>
</comment>
<feature type="compositionally biased region" description="Acidic residues" evidence="1">
    <location>
        <begin position="693"/>
        <end position="705"/>
    </location>
</feature>
<reference evidence="3" key="1">
    <citation type="submission" date="2021-11" db="EMBL/GenBank/DDBJ databases">
        <authorList>
            <consortium name="Genoscope - CEA"/>
            <person name="William W."/>
        </authorList>
    </citation>
    <scope>NUCLEOTIDE SEQUENCE</scope>
</reference>